<sequence>MANTAAKIQFKLIYILNYSKPDLKAMNEYKRSPLRTANLVGFNPVMRGDINSLNVVVRQF</sequence>
<name>T1GFI6_MEGSC</name>
<dbReference type="AlphaFoldDB" id="T1GFI6"/>
<reference evidence="2" key="1">
    <citation type="submission" date="2013-02" db="EMBL/GenBank/DDBJ databases">
        <authorList>
            <person name="Hughes D."/>
        </authorList>
    </citation>
    <scope>NUCLEOTIDE SEQUENCE</scope>
    <source>
        <strain>Durham</strain>
        <strain evidence="2">NC isolate 2 -- Noor lab</strain>
    </source>
</reference>
<reference evidence="1" key="2">
    <citation type="submission" date="2015-06" db="UniProtKB">
        <authorList>
            <consortium name="EnsemblMetazoa"/>
        </authorList>
    </citation>
    <scope>IDENTIFICATION</scope>
</reference>
<dbReference type="EMBL" id="CAQQ02091094">
    <property type="status" value="NOT_ANNOTATED_CDS"/>
    <property type="molecule type" value="Genomic_DNA"/>
</dbReference>
<accession>T1GFI6</accession>
<dbReference type="EnsemblMetazoa" id="MESCA002128-RA">
    <property type="protein sequence ID" value="MESCA002128-PA"/>
    <property type="gene ID" value="MESCA002128"/>
</dbReference>
<dbReference type="HOGENOM" id="CLU_2944339_0_0_1"/>
<dbReference type="EMBL" id="CAQQ02091095">
    <property type="status" value="NOT_ANNOTATED_CDS"/>
    <property type="molecule type" value="Genomic_DNA"/>
</dbReference>
<keyword evidence="2" id="KW-1185">Reference proteome</keyword>
<evidence type="ECO:0000313" key="1">
    <source>
        <dbReference type="EnsemblMetazoa" id="MESCA002128-PA"/>
    </source>
</evidence>
<organism evidence="1 2">
    <name type="scientific">Megaselia scalaris</name>
    <name type="common">Humpbacked fly</name>
    <name type="synonym">Phora scalaris</name>
    <dbReference type="NCBI Taxonomy" id="36166"/>
    <lineage>
        <taxon>Eukaryota</taxon>
        <taxon>Metazoa</taxon>
        <taxon>Ecdysozoa</taxon>
        <taxon>Arthropoda</taxon>
        <taxon>Hexapoda</taxon>
        <taxon>Insecta</taxon>
        <taxon>Pterygota</taxon>
        <taxon>Neoptera</taxon>
        <taxon>Endopterygota</taxon>
        <taxon>Diptera</taxon>
        <taxon>Brachycera</taxon>
        <taxon>Muscomorpha</taxon>
        <taxon>Platypezoidea</taxon>
        <taxon>Phoridae</taxon>
        <taxon>Megaseliini</taxon>
        <taxon>Megaselia</taxon>
    </lineage>
</organism>
<dbReference type="Proteomes" id="UP000015102">
    <property type="component" value="Unassembled WGS sequence"/>
</dbReference>
<evidence type="ECO:0000313" key="2">
    <source>
        <dbReference type="Proteomes" id="UP000015102"/>
    </source>
</evidence>
<proteinExistence type="predicted"/>
<protein>
    <submittedName>
        <fullName evidence="1">Uncharacterized protein</fullName>
    </submittedName>
</protein>